<dbReference type="PROSITE" id="PS50006">
    <property type="entry name" value="FHA_DOMAIN"/>
    <property type="match status" value="1"/>
</dbReference>
<proteinExistence type="predicted"/>
<dbReference type="Proteomes" id="UP000694866">
    <property type="component" value="Unplaced"/>
</dbReference>
<dbReference type="RefSeq" id="XP_011301126.1">
    <property type="nucleotide sequence ID" value="XM_011302824.1"/>
</dbReference>
<dbReference type="AlphaFoldDB" id="A0A9R1TYW6"/>
<dbReference type="Gene3D" id="2.60.200.20">
    <property type="match status" value="1"/>
</dbReference>
<dbReference type="OrthoDB" id="10262769at2759"/>
<dbReference type="SMART" id="SM00240">
    <property type="entry name" value="FHA"/>
    <property type="match status" value="1"/>
</dbReference>
<evidence type="ECO:0000313" key="3">
    <source>
        <dbReference type="Proteomes" id="UP000694866"/>
    </source>
</evidence>
<feature type="compositionally biased region" description="Low complexity" evidence="1">
    <location>
        <begin position="124"/>
        <end position="133"/>
    </location>
</feature>
<name>A0A9R1TYW6_9HYME</name>
<dbReference type="GO" id="GO:0044545">
    <property type="term" value="C:NSL complex"/>
    <property type="evidence" value="ECO:0007669"/>
    <property type="project" value="TreeGrafter"/>
</dbReference>
<keyword evidence="3" id="KW-1185">Reference proteome</keyword>
<evidence type="ECO:0000256" key="1">
    <source>
        <dbReference type="SAM" id="MobiDB-lite"/>
    </source>
</evidence>
<dbReference type="GO" id="GO:0002151">
    <property type="term" value="F:G-quadruplex RNA binding"/>
    <property type="evidence" value="ECO:0007669"/>
    <property type="project" value="InterPro"/>
</dbReference>
<dbReference type="InterPro" id="IPR008984">
    <property type="entry name" value="SMAD_FHA_dom_sf"/>
</dbReference>
<feature type="domain" description="FHA" evidence="2">
    <location>
        <begin position="484"/>
        <end position="540"/>
    </location>
</feature>
<accession>A0A9R1TYW6</accession>
<feature type="region of interest" description="Disordered" evidence="1">
    <location>
        <begin position="124"/>
        <end position="198"/>
    </location>
</feature>
<dbReference type="CDD" id="cd22687">
    <property type="entry name" value="FHA_MCRS1"/>
    <property type="match status" value="1"/>
</dbReference>
<gene>
    <name evidence="4" type="primary">LOC105265375</name>
</gene>
<evidence type="ECO:0000259" key="2">
    <source>
        <dbReference type="PROSITE" id="PS50006"/>
    </source>
</evidence>
<organism evidence="3 4">
    <name type="scientific">Fopius arisanus</name>
    <dbReference type="NCBI Taxonomy" id="64838"/>
    <lineage>
        <taxon>Eukaryota</taxon>
        <taxon>Metazoa</taxon>
        <taxon>Ecdysozoa</taxon>
        <taxon>Arthropoda</taxon>
        <taxon>Hexapoda</taxon>
        <taxon>Insecta</taxon>
        <taxon>Pterygota</taxon>
        <taxon>Neoptera</taxon>
        <taxon>Endopterygota</taxon>
        <taxon>Hymenoptera</taxon>
        <taxon>Apocrita</taxon>
        <taxon>Ichneumonoidea</taxon>
        <taxon>Braconidae</taxon>
        <taxon>Opiinae</taxon>
        <taxon>Fopius</taxon>
    </lineage>
</organism>
<dbReference type="GO" id="GO:0045944">
    <property type="term" value="P:positive regulation of transcription by RNA polymerase II"/>
    <property type="evidence" value="ECO:0007669"/>
    <property type="project" value="TreeGrafter"/>
</dbReference>
<protein>
    <submittedName>
        <fullName evidence="4">Microspherule protein 1 isoform X1</fullName>
    </submittedName>
</protein>
<evidence type="ECO:0000313" key="4">
    <source>
        <dbReference type="RefSeq" id="XP_011301126.1"/>
    </source>
</evidence>
<dbReference type="InterPro" id="IPR037912">
    <property type="entry name" value="MCRS1"/>
</dbReference>
<dbReference type="PANTHER" id="PTHR13233:SF0">
    <property type="entry name" value="MICROSPHERULE PROTEIN 1"/>
    <property type="match status" value="1"/>
</dbReference>
<dbReference type="SUPFAM" id="SSF49879">
    <property type="entry name" value="SMAD/FHA domain"/>
    <property type="match status" value="1"/>
</dbReference>
<dbReference type="GO" id="GO:0031011">
    <property type="term" value="C:Ino80 complex"/>
    <property type="evidence" value="ECO:0007669"/>
    <property type="project" value="InterPro"/>
</dbReference>
<dbReference type="KEGG" id="fas:105265375"/>
<dbReference type="Pfam" id="PF00498">
    <property type="entry name" value="FHA"/>
    <property type="match status" value="1"/>
</dbReference>
<reference evidence="4" key="1">
    <citation type="submission" date="2025-08" db="UniProtKB">
        <authorList>
            <consortium name="RefSeq"/>
        </authorList>
    </citation>
    <scope>IDENTIFICATION</scope>
    <source>
        <strain evidence="4">USDA-PBARC FA_bdor</strain>
        <tissue evidence="4">Whole organism</tissue>
    </source>
</reference>
<sequence length="611" mass="69308">MLWQPCQQYLYRSAGVSDYGGFFRLCRLDIQQIDHFSSILQKSIIYFYLFTPSTTEQKDTGKINMNAAGSSGVQSGLLVRDEYGYYVIPPESPPAESIPSESIPSESIPPELIPSEVIPPEFIPSEPISSELPLPEPATPQSSISQRRSSVRRQKRKKFDDEVVETTFLHPSAPRTLRSNSTTRSKLESSGFDDSTLSSGIIHDSKTIPVGQSKRIQTPRLTTPSNISNGAGWRSVCVKNKSHSQFNNSLKGLGRWKPTDDLALIIGVQQTNDLKIVHRGTKFSCHFTLQEVQHRWHALLYDSDVSKLAVQAMKNLHPAVIANVQSRALFSRDEEFLLEAVKSTPEPTLDIFQRLLETSPHIFHPMRTAKTLMYHWQLMKHYQLLPDQSVQPLPYFYDAVSFSDAEDMMNDKELGDPKDEMVDTEMAIANRHDKLKIRVLENEVTVWLALINTLTDGIPLDFDDQTFAILNGKHIKYRMTSKEITVGRSSKDRCVDVDLSSMGPAKKVSRRQATIRMKNNGDFFLSSEGKRPIFVNGRPILPGNKIKLQNNSVIEVASFQFVFLINLDLIPEIRNQSEKKLQYELKPQKPRKRNNDFFNCTIEKSHSLLAP</sequence>
<dbReference type="GeneID" id="105265375"/>
<dbReference type="Pfam" id="PF13325">
    <property type="entry name" value="MCRS_N"/>
    <property type="match status" value="1"/>
</dbReference>
<dbReference type="InterPro" id="IPR000253">
    <property type="entry name" value="FHA_dom"/>
</dbReference>
<dbReference type="PANTHER" id="PTHR13233">
    <property type="entry name" value="MICROSPHERULE PROTEIN 1"/>
    <property type="match status" value="1"/>
</dbReference>
<dbReference type="InterPro" id="IPR025999">
    <property type="entry name" value="MCRS_N"/>
</dbReference>
<dbReference type="GO" id="GO:0071339">
    <property type="term" value="C:MLL1 complex"/>
    <property type="evidence" value="ECO:0007669"/>
    <property type="project" value="InterPro"/>
</dbReference>